<dbReference type="GO" id="GO:0006281">
    <property type="term" value="P:DNA repair"/>
    <property type="evidence" value="ECO:0007669"/>
    <property type="project" value="InterPro"/>
</dbReference>
<feature type="region of interest" description="Disordered" evidence="2">
    <location>
        <begin position="123"/>
        <end position="143"/>
    </location>
</feature>
<dbReference type="InterPro" id="IPR012677">
    <property type="entry name" value="Nucleotide-bd_a/b_plait_sf"/>
</dbReference>
<sequence>MRTRARGAATREASGTRQRQGNRRWIPGLDHRLIRQTKTFFFYNFPENCEEKELWFSFQRCGKVVDMYVPKKRDKRGKRFGFLRMIGVQNDYQMVRRLNDIWFGSYKLRVKIAEERSNARVKDKVMGDSKQHREDRKVQPGQSYAQVVKGKNQNLQDRPDCSGSLEGEDRGIIQTVKEPFQARQLIRKEEVASSDRLVGKKGMTEYRRVEPQKEKMEFIPEQEEIQWLEGSLVAVVKSLSVVKDVQQKIEVDGGLITISPLGGRRVLLSEHEPGYLLEFMTHNKELFALWFEDILPWDKQGQDRSRMAWLRINGIPLKAWSDRCFKMIGESVGEVVKIHEDTSAKSILCDGRILVICGAEHKISKQIDLKVEGKWYGIQVVEEEWRSDPDWWLTDGDRRNMSVTDSESSSEQSNEEDQDWINLDMCDEEDVSINEEQLMKENPGKANSNLKNIVVEMESEDAEAKKGIRREVGSGPSKDNGPYKDSGPVGEKGSGLGDNSDKGWADSQGEMTRVGKKGPKVALEGVSSTNRDLEFKETGGRRRRQIEECYPEKGTVLRTSKMQGAKSSSKRHQRRKADLIPGAASQVNLLGCCSVSDGCIEFRNNIIRKELILHERGWKQGSERGSEINRGLGNMLKRREVGKLVRMEQPDFLWLQETKLEKVDDNMCRMMWDSREFGWVMKESIGASGGLLCFWNKEYFTKTGDSTGDGYLRISGEWGIHKMKYNLVNVYGPNDRQKRLKLWDELRIMITEEGGRWLIAGDFNAVRCLEERRGRSGESPDMKDFDGFIQSAGLIDIKMANRRFTWYRSDGSAMSRLDRALMNAEMYSMSAEWVQQGLKRNISDHCAIVLKTRTVDWGPRPFRVLDAWQLHPNFKKVIEEKWSAMEVDGFAGYKCKQKLKKLKDFLKGWNRDVFGDMEAQYEQVVKKVEHVDLKNEDADLDEFEILHRQEGFQNVWDILRKREVIWRQKSRSNWVREGDANTRFFHRIANGRKAQNRITGLWCDGVWVEEPAQVKKEVVNYFSKLFQGDTWNRPKPQGVNFKQISSEDKQWLERPFSIEEIEEGLRSCEGSKAPGPDGYNFSFLKFAWNSLKEDFMSFFQEFHRNGRLVSGLNSSFLTLIPKKLNAGNLKDYRPISLIGCIYKLLSKVLANRLKAVLPGIISESQSAFLGGRQLVDGVLVLNEVVEEVKRRKQPAFIFKADFAKAYDCVDWTFMEWMMDRLGFGIKWRGWIMECLSTSRMSVLINGSPTEEFKAGKGLRQGDPLSPFLFLMIGEGLNGLVQKAVSEDLLKGIEIGRRGLAISLLQYADDTIIMGKADTENIFMVKTILRWFELMSGLQINFSKSNIYGYNVSERWVEGAASMLRCGVGKSHFCYLGMPVDGNPGNKRLWEPLVNKFRNKLAVWKATSLSFGGRLTMLNSVLSALPIFYMSLFLIPNSVMSKLISIQRNFLWGGVEGQRKISWVKWDKVCGSKAKGGLGVADLRRKNWALLGKWWYRFGEDVESLWKRIITEKYYGGKREEVDITAVGNWKTSKIWRDIISVGGRSRRLKNMLVEGFRWEVGEGKRVTLETWGYGKGKNGVGNWNGGEGE</sequence>
<evidence type="ECO:0000259" key="3">
    <source>
        <dbReference type="PROSITE" id="PS50102"/>
    </source>
</evidence>
<name>A0AAV5KXR1_9ROSI</name>
<dbReference type="EMBL" id="BPVZ01000084">
    <property type="protein sequence ID" value="GKV29746.1"/>
    <property type="molecule type" value="Genomic_DNA"/>
</dbReference>
<evidence type="ECO:0000256" key="2">
    <source>
        <dbReference type="SAM" id="MobiDB-lite"/>
    </source>
</evidence>
<dbReference type="GO" id="GO:0003723">
    <property type="term" value="F:RNA binding"/>
    <property type="evidence" value="ECO:0007669"/>
    <property type="project" value="UniProtKB-UniRule"/>
</dbReference>
<evidence type="ECO:0000256" key="1">
    <source>
        <dbReference type="PROSITE-ProRule" id="PRU00176"/>
    </source>
</evidence>
<dbReference type="SUPFAM" id="SSF56219">
    <property type="entry name" value="DNase I-like"/>
    <property type="match status" value="1"/>
</dbReference>
<dbReference type="Gene3D" id="3.60.10.10">
    <property type="entry name" value="Endonuclease/exonuclease/phosphatase"/>
    <property type="match status" value="1"/>
</dbReference>
<comment type="caution">
    <text evidence="5">The sequence shown here is derived from an EMBL/GenBank/DDBJ whole genome shotgun (WGS) entry which is preliminary data.</text>
</comment>
<reference evidence="5 6" key="1">
    <citation type="journal article" date="2021" name="Commun. Biol.">
        <title>The genome of Shorea leprosula (Dipterocarpaceae) highlights the ecological relevance of drought in aseasonal tropical rainforests.</title>
        <authorList>
            <person name="Ng K.K.S."/>
            <person name="Kobayashi M.J."/>
            <person name="Fawcett J.A."/>
            <person name="Hatakeyama M."/>
            <person name="Paape T."/>
            <person name="Ng C.H."/>
            <person name="Ang C.C."/>
            <person name="Tnah L.H."/>
            <person name="Lee C.T."/>
            <person name="Nishiyama T."/>
            <person name="Sese J."/>
            <person name="O'Brien M.J."/>
            <person name="Copetti D."/>
            <person name="Mohd Noor M.I."/>
            <person name="Ong R.C."/>
            <person name="Putra M."/>
            <person name="Sireger I.Z."/>
            <person name="Indrioko S."/>
            <person name="Kosugi Y."/>
            <person name="Izuno A."/>
            <person name="Isagi Y."/>
            <person name="Lee S.L."/>
            <person name="Shimizu K.K."/>
        </authorList>
    </citation>
    <scope>NUCLEOTIDE SEQUENCE [LARGE SCALE GENOMIC DNA]</scope>
    <source>
        <strain evidence="5">214</strain>
    </source>
</reference>
<dbReference type="InterPro" id="IPR020847">
    <property type="entry name" value="AP_endonuclease_F1_BS"/>
</dbReference>
<organism evidence="5 6">
    <name type="scientific">Rubroshorea leprosula</name>
    <dbReference type="NCBI Taxonomy" id="152421"/>
    <lineage>
        <taxon>Eukaryota</taxon>
        <taxon>Viridiplantae</taxon>
        <taxon>Streptophyta</taxon>
        <taxon>Embryophyta</taxon>
        <taxon>Tracheophyta</taxon>
        <taxon>Spermatophyta</taxon>
        <taxon>Magnoliopsida</taxon>
        <taxon>eudicotyledons</taxon>
        <taxon>Gunneridae</taxon>
        <taxon>Pentapetalae</taxon>
        <taxon>rosids</taxon>
        <taxon>malvids</taxon>
        <taxon>Malvales</taxon>
        <taxon>Dipterocarpaceae</taxon>
        <taxon>Rubroshorea</taxon>
    </lineage>
</organism>
<feature type="compositionally biased region" description="Basic and acidic residues" evidence="2">
    <location>
        <begin position="462"/>
        <end position="472"/>
    </location>
</feature>
<proteinExistence type="predicted"/>
<dbReference type="PROSITE" id="PS50878">
    <property type="entry name" value="RT_POL"/>
    <property type="match status" value="1"/>
</dbReference>
<dbReference type="Pfam" id="PF03372">
    <property type="entry name" value="Exo_endo_phos"/>
    <property type="match status" value="1"/>
</dbReference>
<dbReference type="InterPro" id="IPR000477">
    <property type="entry name" value="RT_dom"/>
</dbReference>
<feature type="region of interest" description="Disordered" evidence="2">
    <location>
        <begin position="459"/>
        <end position="528"/>
    </location>
</feature>
<dbReference type="InterPro" id="IPR000504">
    <property type="entry name" value="RRM_dom"/>
</dbReference>
<dbReference type="PROSITE" id="PS00726">
    <property type="entry name" value="AP_NUCLEASE_F1_1"/>
    <property type="match status" value="1"/>
</dbReference>
<dbReference type="PROSITE" id="PS50102">
    <property type="entry name" value="RRM"/>
    <property type="match status" value="1"/>
</dbReference>
<dbReference type="InterPro" id="IPR043502">
    <property type="entry name" value="DNA/RNA_pol_sf"/>
</dbReference>
<feature type="region of interest" description="Disordered" evidence="2">
    <location>
        <begin position="1"/>
        <end position="21"/>
    </location>
</feature>
<dbReference type="SUPFAM" id="SSF54928">
    <property type="entry name" value="RNA-binding domain, RBD"/>
    <property type="match status" value="1"/>
</dbReference>
<feature type="compositionally biased region" description="Basic and acidic residues" evidence="2">
    <location>
        <begin position="391"/>
        <end position="400"/>
    </location>
</feature>
<dbReference type="InterPro" id="IPR005135">
    <property type="entry name" value="Endo/exonuclease/phosphatase"/>
</dbReference>
<feature type="region of interest" description="Disordered" evidence="2">
    <location>
        <begin position="391"/>
        <end position="421"/>
    </location>
</feature>
<dbReference type="PANTHER" id="PTHR33116">
    <property type="entry name" value="REVERSE TRANSCRIPTASE ZINC-BINDING DOMAIN-CONTAINING PROTEIN-RELATED-RELATED"/>
    <property type="match status" value="1"/>
</dbReference>
<dbReference type="CDD" id="cd01650">
    <property type="entry name" value="RT_nLTR_like"/>
    <property type="match status" value="1"/>
</dbReference>
<feature type="compositionally biased region" description="Low complexity" evidence="2">
    <location>
        <begin position="1"/>
        <end position="17"/>
    </location>
</feature>
<dbReference type="Pfam" id="PF00076">
    <property type="entry name" value="RRM_1"/>
    <property type="match status" value="1"/>
</dbReference>
<evidence type="ECO:0000259" key="4">
    <source>
        <dbReference type="PROSITE" id="PS50878"/>
    </source>
</evidence>
<evidence type="ECO:0000313" key="6">
    <source>
        <dbReference type="Proteomes" id="UP001054252"/>
    </source>
</evidence>
<dbReference type="SMART" id="SM00360">
    <property type="entry name" value="RRM"/>
    <property type="match status" value="1"/>
</dbReference>
<feature type="domain" description="RRM" evidence="3">
    <location>
        <begin position="38"/>
        <end position="115"/>
    </location>
</feature>
<dbReference type="Gene3D" id="3.30.70.330">
    <property type="match status" value="1"/>
</dbReference>
<dbReference type="Proteomes" id="UP001054252">
    <property type="component" value="Unassembled WGS sequence"/>
</dbReference>
<dbReference type="SUPFAM" id="SSF56672">
    <property type="entry name" value="DNA/RNA polymerases"/>
    <property type="match status" value="1"/>
</dbReference>
<dbReference type="GO" id="GO:0003677">
    <property type="term" value="F:DNA binding"/>
    <property type="evidence" value="ECO:0007669"/>
    <property type="project" value="InterPro"/>
</dbReference>
<dbReference type="InterPro" id="IPR036691">
    <property type="entry name" value="Endo/exonu/phosph_ase_sf"/>
</dbReference>
<keyword evidence="1" id="KW-0694">RNA-binding</keyword>
<evidence type="ECO:0008006" key="7">
    <source>
        <dbReference type="Google" id="ProtNLM"/>
    </source>
</evidence>
<dbReference type="GO" id="GO:0004519">
    <property type="term" value="F:endonuclease activity"/>
    <property type="evidence" value="ECO:0007669"/>
    <property type="project" value="InterPro"/>
</dbReference>
<dbReference type="InterPro" id="IPR035979">
    <property type="entry name" value="RBD_domain_sf"/>
</dbReference>
<feature type="compositionally biased region" description="Basic and acidic residues" evidence="2">
    <location>
        <begin position="123"/>
        <end position="138"/>
    </location>
</feature>
<dbReference type="Pfam" id="PF00078">
    <property type="entry name" value="RVT_1"/>
    <property type="match status" value="1"/>
</dbReference>
<gene>
    <name evidence="5" type="ORF">SLEP1_g38645</name>
</gene>
<dbReference type="CDD" id="cd00590">
    <property type="entry name" value="RRM_SF"/>
    <property type="match status" value="1"/>
</dbReference>
<keyword evidence="6" id="KW-1185">Reference proteome</keyword>
<protein>
    <recommendedName>
        <fullName evidence="7">Reverse transcriptase domain-containing protein</fullName>
    </recommendedName>
</protein>
<dbReference type="PANTHER" id="PTHR33116:SF75">
    <property type="entry name" value="RIBONUCLEASE H PROTEIN"/>
    <property type="match status" value="1"/>
</dbReference>
<evidence type="ECO:0000313" key="5">
    <source>
        <dbReference type="EMBL" id="GKV29746.1"/>
    </source>
</evidence>
<feature type="domain" description="Reverse transcriptase" evidence="4">
    <location>
        <begin position="1101"/>
        <end position="1379"/>
    </location>
</feature>
<accession>A0AAV5KXR1</accession>